<protein>
    <submittedName>
        <fullName evidence="4">NAD(P)-dependent dehydrogenase, short-chain alcohol dehydrogenase family</fullName>
    </submittedName>
</protein>
<dbReference type="InterPro" id="IPR020904">
    <property type="entry name" value="Sc_DH/Rdtase_CS"/>
</dbReference>
<dbReference type="PANTHER" id="PTHR48107">
    <property type="entry name" value="NADPH-DEPENDENT ALDEHYDE REDUCTASE-LIKE PROTEIN, CHLOROPLASTIC-RELATED"/>
    <property type="match status" value="1"/>
</dbReference>
<dbReference type="PANTHER" id="PTHR48107:SF16">
    <property type="entry name" value="NADPH-DEPENDENT ALDEHYDE REDUCTASE 1, CHLOROPLASTIC"/>
    <property type="match status" value="1"/>
</dbReference>
<dbReference type="Gene3D" id="3.40.50.720">
    <property type="entry name" value="NAD(P)-binding Rossmann-like Domain"/>
    <property type="match status" value="1"/>
</dbReference>
<feature type="region of interest" description="Disordered" evidence="3">
    <location>
        <begin position="57"/>
        <end position="93"/>
    </location>
</feature>
<dbReference type="EMBL" id="FNVK01000008">
    <property type="protein sequence ID" value="SEF77192.1"/>
    <property type="molecule type" value="Genomic_DNA"/>
</dbReference>
<dbReference type="FunFam" id="3.40.50.720:FF:000084">
    <property type="entry name" value="Short-chain dehydrogenase reductase"/>
    <property type="match status" value="1"/>
</dbReference>
<evidence type="ECO:0000256" key="1">
    <source>
        <dbReference type="ARBA" id="ARBA00006484"/>
    </source>
</evidence>
<dbReference type="PRINTS" id="PR00080">
    <property type="entry name" value="SDRFAMILY"/>
</dbReference>
<accession>A0A1H5UQ31</accession>
<dbReference type="AlphaFoldDB" id="A0A1H5UQ31"/>
<dbReference type="SUPFAM" id="SSF51735">
    <property type="entry name" value="NAD(P)-binding Rossmann-fold domains"/>
    <property type="match status" value="1"/>
</dbReference>
<reference evidence="4 5" key="1">
    <citation type="submission" date="2016-10" db="EMBL/GenBank/DDBJ databases">
        <authorList>
            <person name="de Groot N.N."/>
        </authorList>
    </citation>
    <scope>NUCLEOTIDE SEQUENCE [LARGE SCALE GENOMIC DNA]</scope>
    <source>
        <strain evidence="4 5">Nl13</strain>
    </source>
</reference>
<comment type="similarity">
    <text evidence="1">Belongs to the short-chain dehydrogenases/reductases (SDR) family.</text>
</comment>
<dbReference type="PROSITE" id="PS00061">
    <property type="entry name" value="ADH_SHORT"/>
    <property type="match status" value="1"/>
</dbReference>
<dbReference type="Pfam" id="PF13561">
    <property type="entry name" value="adh_short_C2"/>
    <property type="match status" value="1"/>
</dbReference>
<dbReference type="GO" id="GO:0016614">
    <property type="term" value="F:oxidoreductase activity, acting on CH-OH group of donors"/>
    <property type="evidence" value="ECO:0007669"/>
    <property type="project" value="UniProtKB-ARBA"/>
</dbReference>
<name>A0A1H5UQ31_NITMU</name>
<sequence>MTSNGKKMLQYLVLSVTHQPDYRNYRKEPRIAHPSVDNIPGYGLNQISERVMTNETEKYEKKGSDIPKQQQSRQPGLQTEMHPQPDSGMAEYHGSGKLESKVAIVTGGDSGIGRSVAIAFAKEGADIAIAYLDEHEDAQRTKEEVEKCGRKCILIAGDVGDEKFCAEIVEKTVSTFHHVEILVNNSAEQHVQESILDIDKAQLEKTFRTNIFSMFHMVKAVLPHLKKGARIINTTSVTAYKGSPHLLDYSATKGAIVAFTRSLSLQLIEQGIHVNAVAPGPIWTPLIPATFPPDKVGDFGKNVPMKRAGQPDEVAPCYVFLASQDCSYMSGQVLHPNGGNIING</sequence>
<feature type="compositionally biased region" description="Polar residues" evidence="3">
    <location>
        <begin position="67"/>
        <end position="77"/>
    </location>
</feature>
<dbReference type="NCBIfam" id="NF005214">
    <property type="entry name" value="PRK06701.1"/>
    <property type="match status" value="1"/>
</dbReference>
<proteinExistence type="inferred from homology"/>
<evidence type="ECO:0000313" key="4">
    <source>
        <dbReference type="EMBL" id="SEF77192.1"/>
    </source>
</evidence>
<evidence type="ECO:0000256" key="2">
    <source>
        <dbReference type="ARBA" id="ARBA00023002"/>
    </source>
</evidence>
<dbReference type="InterPro" id="IPR036291">
    <property type="entry name" value="NAD(P)-bd_dom_sf"/>
</dbReference>
<keyword evidence="2" id="KW-0560">Oxidoreductase</keyword>
<gene>
    <name evidence="4" type="ORF">SAMN05216403_108110</name>
</gene>
<evidence type="ECO:0000256" key="3">
    <source>
        <dbReference type="SAM" id="MobiDB-lite"/>
    </source>
</evidence>
<organism evidence="4 5">
    <name type="scientific">Nitrosospira multiformis (strain ATCC 25196 / NCIMB 11849 / C 71)</name>
    <dbReference type="NCBI Taxonomy" id="323848"/>
    <lineage>
        <taxon>Bacteria</taxon>
        <taxon>Pseudomonadati</taxon>
        <taxon>Pseudomonadota</taxon>
        <taxon>Betaproteobacteria</taxon>
        <taxon>Nitrosomonadales</taxon>
        <taxon>Nitrosomonadaceae</taxon>
        <taxon>Nitrosospira</taxon>
    </lineage>
</organism>
<dbReference type="PRINTS" id="PR00081">
    <property type="entry name" value="GDHRDH"/>
</dbReference>
<dbReference type="Proteomes" id="UP000236751">
    <property type="component" value="Unassembled WGS sequence"/>
</dbReference>
<dbReference type="CDD" id="cd05355">
    <property type="entry name" value="SDR_c1"/>
    <property type="match status" value="1"/>
</dbReference>
<evidence type="ECO:0000313" key="5">
    <source>
        <dbReference type="Proteomes" id="UP000236751"/>
    </source>
</evidence>
<dbReference type="InterPro" id="IPR002347">
    <property type="entry name" value="SDR_fam"/>
</dbReference>